<accession>A0A1M6PNL2</accession>
<dbReference type="Pfam" id="PF07729">
    <property type="entry name" value="FCD"/>
    <property type="match status" value="1"/>
</dbReference>
<protein>
    <submittedName>
        <fullName evidence="5">DNA-binding transcriptional regulator, FadR family</fullName>
    </submittedName>
</protein>
<feature type="domain" description="GntR C-terminal" evidence="4">
    <location>
        <begin position="105"/>
        <end position="227"/>
    </location>
</feature>
<dbReference type="InterPro" id="IPR036390">
    <property type="entry name" value="WH_DNA-bd_sf"/>
</dbReference>
<dbReference type="Gene3D" id="1.20.120.530">
    <property type="entry name" value="GntR ligand-binding domain-like"/>
    <property type="match status" value="1"/>
</dbReference>
<dbReference type="PANTHER" id="PTHR43537">
    <property type="entry name" value="TRANSCRIPTIONAL REGULATOR, GNTR FAMILY"/>
    <property type="match status" value="1"/>
</dbReference>
<dbReference type="GO" id="GO:0003677">
    <property type="term" value="F:DNA binding"/>
    <property type="evidence" value="ECO:0007669"/>
    <property type="project" value="UniProtKB-KW"/>
</dbReference>
<dbReference type="AlphaFoldDB" id="A0A1M6PNL2"/>
<dbReference type="RefSeq" id="WP_190014716.1">
    <property type="nucleotide sequence ID" value="NZ_FQZV01000073.1"/>
</dbReference>
<name>A0A1M6PNL2_9FIRM</name>
<proteinExistence type="predicted"/>
<dbReference type="SMART" id="SM00895">
    <property type="entry name" value="FCD"/>
    <property type="match status" value="1"/>
</dbReference>
<dbReference type="STRING" id="1121919.SAMN02745975_03630"/>
<reference evidence="6" key="1">
    <citation type="submission" date="2016-11" db="EMBL/GenBank/DDBJ databases">
        <authorList>
            <person name="Varghese N."/>
            <person name="Submissions S."/>
        </authorList>
    </citation>
    <scope>NUCLEOTIDE SEQUENCE [LARGE SCALE GENOMIC DNA]</scope>
    <source>
        <strain evidence="6">DSM 17957</strain>
    </source>
</reference>
<keyword evidence="1" id="KW-0805">Transcription regulation</keyword>
<dbReference type="Pfam" id="PF08461">
    <property type="entry name" value="WHD_RNase_R"/>
    <property type="match status" value="1"/>
</dbReference>
<dbReference type="EMBL" id="FQZV01000073">
    <property type="protein sequence ID" value="SHK09584.1"/>
    <property type="molecule type" value="Genomic_DNA"/>
</dbReference>
<sequence length="253" mass="29577">MKQILDEKEIIVLECIASSQGPIGSWYLVEKLEERQINISSATIGRILNHLEKLGYVEKERFKGRIITKQGIEALEKARTIEKINYHKSELDKMISTKVLEDYIMVLQARKAIERETARLAAQNITEQEIQQIDGILLRQEERYRNKQSIAEDDISFHKAIAKASRNAVLDSLYSIISTYGQQSRLFEKIRAQVKSPYMISHRDIFNAIRMHDEEAAEKAMMQHMENLIHDVTVYWDEYNDHIYEEEFEGAEQ</sequence>
<evidence type="ECO:0000313" key="6">
    <source>
        <dbReference type="Proteomes" id="UP000184536"/>
    </source>
</evidence>
<dbReference type="PANTHER" id="PTHR43537:SF5">
    <property type="entry name" value="UXU OPERON TRANSCRIPTIONAL REGULATOR"/>
    <property type="match status" value="1"/>
</dbReference>
<evidence type="ECO:0000256" key="1">
    <source>
        <dbReference type="ARBA" id="ARBA00023015"/>
    </source>
</evidence>
<evidence type="ECO:0000256" key="2">
    <source>
        <dbReference type="ARBA" id="ARBA00023125"/>
    </source>
</evidence>
<organism evidence="5 6">
    <name type="scientific">Geosporobacter subterraneus DSM 17957</name>
    <dbReference type="NCBI Taxonomy" id="1121919"/>
    <lineage>
        <taxon>Bacteria</taxon>
        <taxon>Bacillati</taxon>
        <taxon>Bacillota</taxon>
        <taxon>Clostridia</taxon>
        <taxon>Peptostreptococcales</taxon>
        <taxon>Thermotaleaceae</taxon>
        <taxon>Geosporobacter</taxon>
    </lineage>
</organism>
<dbReference type="InterPro" id="IPR013668">
    <property type="entry name" value="RNase_R_HTH_12"/>
</dbReference>
<keyword evidence="2 5" id="KW-0238">DNA-binding</keyword>
<gene>
    <name evidence="5" type="ORF">SAMN02745975_03630</name>
</gene>
<dbReference type="Gene3D" id="1.10.10.10">
    <property type="entry name" value="Winged helix-like DNA-binding domain superfamily/Winged helix DNA-binding domain"/>
    <property type="match status" value="1"/>
</dbReference>
<evidence type="ECO:0000259" key="4">
    <source>
        <dbReference type="SMART" id="SM00895"/>
    </source>
</evidence>
<evidence type="ECO:0000256" key="3">
    <source>
        <dbReference type="ARBA" id="ARBA00023163"/>
    </source>
</evidence>
<evidence type="ECO:0000313" key="5">
    <source>
        <dbReference type="EMBL" id="SHK09584.1"/>
    </source>
</evidence>
<dbReference type="InterPro" id="IPR008920">
    <property type="entry name" value="TF_FadR/GntR_C"/>
</dbReference>
<keyword evidence="6" id="KW-1185">Reference proteome</keyword>
<dbReference type="Proteomes" id="UP000184536">
    <property type="component" value="Unassembled WGS sequence"/>
</dbReference>
<keyword evidence="3" id="KW-0804">Transcription</keyword>
<dbReference type="SUPFAM" id="SSF46785">
    <property type="entry name" value="Winged helix' DNA-binding domain"/>
    <property type="match status" value="1"/>
</dbReference>
<dbReference type="InterPro" id="IPR011711">
    <property type="entry name" value="GntR_C"/>
</dbReference>
<dbReference type="InterPro" id="IPR036388">
    <property type="entry name" value="WH-like_DNA-bd_sf"/>
</dbReference>
<dbReference type="SUPFAM" id="SSF48008">
    <property type="entry name" value="GntR ligand-binding domain-like"/>
    <property type="match status" value="1"/>
</dbReference>